<evidence type="ECO:0000313" key="2">
    <source>
        <dbReference type="Proteomes" id="UP001055167"/>
    </source>
</evidence>
<dbReference type="RefSeq" id="WP_128564737.1">
    <property type="nucleotide sequence ID" value="NZ_BPQH01000011.1"/>
</dbReference>
<reference evidence="1" key="2">
    <citation type="submission" date="2021-08" db="EMBL/GenBank/DDBJ databases">
        <authorList>
            <person name="Tani A."/>
            <person name="Ola A."/>
            <person name="Ogura Y."/>
            <person name="Katsura K."/>
            <person name="Hayashi T."/>
        </authorList>
    </citation>
    <scope>NUCLEOTIDE SEQUENCE</scope>
    <source>
        <strain evidence="1">KCTC 52305</strain>
    </source>
</reference>
<evidence type="ECO:0000313" key="1">
    <source>
        <dbReference type="EMBL" id="GJD51018.1"/>
    </source>
</evidence>
<name>A0ABQ4R0F1_9HYPH</name>
<dbReference type="Proteomes" id="UP001055167">
    <property type="component" value="Unassembled WGS sequence"/>
</dbReference>
<reference evidence="1" key="1">
    <citation type="journal article" date="2021" name="Front. Microbiol.">
        <title>Comprehensive Comparative Genomics and Phenotyping of Methylobacterium Species.</title>
        <authorList>
            <person name="Alessa O."/>
            <person name="Ogura Y."/>
            <person name="Fujitani Y."/>
            <person name="Takami H."/>
            <person name="Hayashi T."/>
            <person name="Sahin N."/>
            <person name="Tani A."/>
        </authorList>
    </citation>
    <scope>NUCLEOTIDE SEQUENCE</scope>
    <source>
        <strain evidence="1">KCTC 52305</strain>
    </source>
</reference>
<gene>
    <name evidence="1" type="ORF">OPKNFCMD_3769</name>
</gene>
<comment type="caution">
    <text evidence="1">The sequence shown here is derived from an EMBL/GenBank/DDBJ whole genome shotgun (WGS) entry which is preliminary data.</text>
</comment>
<protein>
    <submittedName>
        <fullName evidence="1">Uncharacterized protein</fullName>
    </submittedName>
</protein>
<accession>A0ABQ4R0F1</accession>
<dbReference type="EMBL" id="BPQH01000011">
    <property type="protein sequence ID" value="GJD51018.1"/>
    <property type="molecule type" value="Genomic_DNA"/>
</dbReference>
<keyword evidence="2" id="KW-1185">Reference proteome</keyword>
<sequence>MQLDEQVHRVLTASQQLAGQVALLGWAVQLAWLEWWTQPVVDAASAHAAWLSRQARRDRLVRRGVPDHLAREGLRIV</sequence>
<organism evidence="1 2">
    <name type="scientific">Methylobacterium crusticola</name>
    <dbReference type="NCBI Taxonomy" id="1697972"/>
    <lineage>
        <taxon>Bacteria</taxon>
        <taxon>Pseudomonadati</taxon>
        <taxon>Pseudomonadota</taxon>
        <taxon>Alphaproteobacteria</taxon>
        <taxon>Hyphomicrobiales</taxon>
        <taxon>Methylobacteriaceae</taxon>
        <taxon>Methylobacterium</taxon>
    </lineage>
</organism>
<proteinExistence type="predicted"/>